<protein>
    <submittedName>
        <fullName evidence="2">Uncharacterized protein</fullName>
    </submittedName>
</protein>
<dbReference type="AlphaFoldDB" id="A0A4Q9LJ53"/>
<dbReference type="VEuPathDB" id="MicrosporidiaDB:CWI39_1537p0010"/>
<dbReference type="EMBL" id="PITI01000128">
    <property type="protein sequence ID" value="TBU08523.1"/>
    <property type="molecule type" value="Genomic_DNA"/>
</dbReference>
<proteinExistence type="predicted"/>
<evidence type="ECO:0000313" key="2">
    <source>
        <dbReference type="EMBL" id="TBU08228.1"/>
    </source>
</evidence>
<evidence type="ECO:0000313" key="3">
    <source>
        <dbReference type="EMBL" id="TBU08523.1"/>
    </source>
</evidence>
<accession>A0A4Q9LJ53</accession>
<gene>
    <name evidence="3" type="ORF">CWI36_0128p0030</name>
    <name evidence="2" type="ORF">CWI36_0166p0020</name>
    <name evidence="1" type="ORF">CWI39_1537p0010</name>
</gene>
<reference evidence="4 5" key="1">
    <citation type="submission" date="2017-12" db="EMBL/GenBank/DDBJ databases">
        <authorList>
            <person name="Pombert J.-F."/>
            <person name="Haag K.L."/>
            <person name="Ebert D."/>
        </authorList>
    </citation>
    <scope>NUCLEOTIDE SEQUENCE [LARGE SCALE GENOMIC DNA]</scope>
    <source>
        <strain evidence="2">BE-OM-2</strain>
        <strain evidence="1">IL-BN-2</strain>
    </source>
</reference>
<evidence type="ECO:0000313" key="4">
    <source>
        <dbReference type="Proteomes" id="UP000291404"/>
    </source>
</evidence>
<dbReference type="VEuPathDB" id="MicrosporidiaDB:CWI36_0128p0030"/>
<dbReference type="EMBL" id="PITI01000166">
    <property type="protein sequence ID" value="TBU08228.1"/>
    <property type="molecule type" value="Genomic_DNA"/>
</dbReference>
<evidence type="ECO:0000313" key="1">
    <source>
        <dbReference type="EMBL" id="TBU00919.1"/>
    </source>
</evidence>
<name>A0A4Q9LJ53_9MICR</name>
<comment type="caution">
    <text evidence="2">The sequence shown here is derived from an EMBL/GenBank/DDBJ whole genome shotgun (WGS) entry which is preliminary data.</text>
</comment>
<sequence length="152" mass="18831">MTFIKDFERSYKKMYFSKRNRDVYVKENEERHVSNIRSENALLKASDRFFHEQKSPETYRESYSRNTRKPFIYDPRYRAEKSEYFDRNEKYYITQSNRPHYTDRNLIRDEIHLLPKRTKPGSNCYYDSEKEENSLFYEAAQGLLKLYYYQDL</sequence>
<dbReference type="EMBL" id="PIXR01001537">
    <property type="protein sequence ID" value="TBU00919.1"/>
    <property type="molecule type" value="Genomic_DNA"/>
</dbReference>
<keyword evidence="4" id="KW-1185">Reference proteome</keyword>
<dbReference type="Proteomes" id="UP000293045">
    <property type="component" value="Unassembled WGS sequence"/>
</dbReference>
<dbReference type="VEuPathDB" id="MicrosporidiaDB:CWI36_0166p0020"/>
<evidence type="ECO:0000313" key="5">
    <source>
        <dbReference type="Proteomes" id="UP000293045"/>
    </source>
</evidence>
<dbReference type="Proteomes" id="UP000291404">
    <property type="component" value="Unassembled WGS sequence"/>
</dbReference>
<organism evidence="2 4">
    <name type="scientific">Hamiltosporidium magnivora</name>
    <dbReference type="NCBI Taxonomy" id="148818"/>
    <lineage>
        <taxon>Eukaryota</taxon>
        <taxon>Fungi</taxon>
        <taxon>Fungi incertae sedis</taxon>
        <taxon>Microsporidia</taxon>
        <taxon>Dubosqiidae</taxon>
        <taxon>Hamiltosporidium</taxon>
    </lineage>
</organism>